<dbReference type="InterPro" id="IPR011045">
    <property type="entry name" value="N2O_reductase_N"/>
</dbReference>
<evidence type="ECO:0000256" key="9">
    <source>
        <dbReference type="PROSITE-ProRule" id="PRU00221"/>
    </source>
</evidence>
<reference evidence="11" key="2">
    <citation type="submission" date="2025-08" db="UniProtKB">
        <authorList>
            <consortium name="Ensembl"/>
        </authorList>
    </citation>
    <scope>IDENTIFICATION</scope>
</reference>
<feature type="repeat" description="WD" evidence="9">
    <location>
        <begin position="351"/>
        <end position="392"/>
    </location>
</feature>
<evidence type="ECO:0000256" key="6">
    <source>
        <dbReference type="ARBA" id="ARBA00023212"/>
    </source>
</evidence>
<dbReference type="GO" id="GO:0003779">
    <property type="term" value="F:actin binding"/>
    <property type="evidence" value="ECO:0007669"/>
    <property type="project" value="UniProtKB-KW"/>
</dbReference>
<evidence type="ECO:0000256" key="5">
    <source>
        <dbReference type="ARBA" id="ARBA00023203"/>
    </source>
</evidence>
<feature type="compositionally biased region" description="Pro residues" evidence="10">
    <location>
        <begin position="274"/>
        <end position="283"/>
    </location>
</feature>
<dbReference type="InterPro" id="IPR036322">
    <property type="entry name" value="WD40_repeat_dom_sf"/>
</dbReference>
<comment type="subcellular location">
    <subcellularLocation>
        <location evidence="1">Cytoplasm</location>
        <location evidence="1">Cytoskeleton</location>
    </subcellularLocation>
</comment>
<comment type="similarity">
    <text evidence="7">Belongs to the WD repeat AIP1 family.</text>
</comment>
<dbReference type="SUPFAM" id="SSF50974">
    <property type="entry name" value="Nitrous oxide reductase, N-terminal domain"/>
    <property type="match status" value="1"/>
</dbReference>
<dbReference type="AlphaFoldDB" id="A0A8C0SLU8"/>
<dbReference type="InterPro" id="IPR019775">
    <property type="entry name" value="WD40_repeat_CS"/>
</dbReference>
<proteinExistence type="inferred from homology"/>
<dbReference type="PROSITE" id="PS50294">
    <property type="entry name" value="WD_REPEATS_REGION"/>
    <property type="match status" value="5"/>
</dbReference>
<dbReference type="InterPro" id="IPR015943">
    <property type="entry name" value="WD40/YVTN_repeat-like_dom_sf"/>
</dbReference>
<feature type="region of interest" description="Disordered" evidence="10">
    <location>
        <begin position="67"/>
        <end position="299"/>
    </location>
</feature>
<sequence>RPPARAAPFSRGRVGRHFRGGPGRGGAAGAGGAGRAGGGAARSAQAHAGCSRRAERLTIYGQSWGRAARGAALPGSAAAAAAARRAGREPASEPRPRTAPSAPGTPGAAFRPRVPGPAPSRSPARPPPGPGQCASRRGRPRRLAVTSGRGCRTRSVSAAPAAPGPGAPRRAPRRSAGRGRGVRGAGCGRRGPGRGGGAGASRRRPRRPRGAPRRPPARAPRTGRCRRARGSRRRPAGPGPGRRPGSRAVPCAPAKRQQVTGWDRPGPLWRPLAAPGPRPPRPQPAGATRGPPLTRPRGPVSAEKVFASLPQVERGVSKILGGDPKGNNFLYTNGKCVILRNIDNPALADIYTEHAHQVVVAKYAPSGFYIASGDVSGKLRIWDTTQKEHLLKYEYQPFAGKIKDIAWTEDSKRIAVVGEGREKFGAVFLWDSGSSVGEITGHNKVINSVDIKQSRPYRLATGSDDNCAAFFEGPPFKFKFTIGDHNRFVNCVRFSPDGNRFATASADGQIYIYDGKTGEKVCALGGDKAHDGGIYAISWSPDSTHLLSASGDKTSKIWDVNVNSVVNTFTMGSTVLDQQLGCLWQKDHLLSISLSGYINYLDKNNPSKPLRVIKGHSKSIQCLTVHKNGGKSYIYSGSHDGHINYWDSETGENDSFAGKGHTNQVSRMTVDESGQLVSCSMDDTVRYTNLTLRDYSGQGVVKMDMQPKCVAVGPGGYAVVVCIGQIVLLKDQKKCFSIDNPGYEPEVVAVHPSGDMVAVGGTDGNVRLYSILGTTLKDEGRVLEAKGPVTDVAYSHDGAFLAVCDASKVVTVFSVADGYSENNVFYGHHAKIVCLAWSPDNEHFASGGMDMMVYVWTLSDPETRVKIQGDSCFCLSSLERLSPGPEGPICASGLLFCGPLPDPQRDGGRACS</sequence>
<dbReference type="Ensembl" id="ENSCAFT00040026430.1">
    <property type="protein sequence ID" value="ENSCAFP00040022969.1"/>
    <property type="gene ID" value="ENSCAFG00040014343.1"/>
</dbReference>
<dbReference type="Pfam" id="PF00400">
    <property type="entry name" value="WD40"/>
    <property type="match status" value="9"/>
</dbReference>
<feature type="repeat" description="WD" evidence="9">
    <location>
        <begin position="482"/>
        <end position="523"/>
    </location>
</feature>
<feature type="compositionally biased region" description="Basic residues" evidence="10">
    <location>
        <begin position="201"/>
        <end position="235"/>
    </location>
</feature>
<evidence type="ECO:0000313" key="12">
    <source>
        <dbReference type="Proteomes" id="UP000694542"/>
    </source>
</evidence>
<dbReference type="FunFam" id="2.130.10.10:FF:000203">
    <property type="entry name" value="WD repeat domain 1"/>
    <property type="match status" value="1"/>
</dbReference>
<feature type="compositionally biased region" description="Basic and acidic residues" evidence="10">
    <location>
        <begin position="86"/>
        <end position="96"/>
    </location>
</feature>
<feature type="compositionally biased region" description="Gly residues" evidence="10">
    <location>
        <begin position="182"/>
        <end position="199"/>
    </location>
</feature>
<name>A0A8C0SLU8_CANLF</name>
<dbReference type="InterPro" id="IPR001680">
    <property type="entry name" value="WD40_rpt"/>
</dbReference>
<feature type="compositionally biased region" description="Low complexity" evidence="10">
    <location>
        <begin position="284"/>
        <end position="299"/>
    </location>
</feature>
<evidence type="ECO:0000256" key="1">
    <source>
        <dbReference type="ARBA" id="ARBA00004245"/>
    </source>
</evidence>
<dbReference type="PANTHER" id="PTHR19856">
    <property type="entry name" value="WD-REPEATCONTAINING PROTEIN WDR1"/>
    <property type="match status" value="1"/>
</dbReference>
<evidence type="ECO:0000256" key="10">
    <source>
        <dbReference type="SAM" id="MobiDB-lite"/>
    </source>
</evidence>
<reference evidence="11" key="1">
    <citation type="submission" date="2018-10" db="EMBL/GenBank/DDBJ databases">
        <title>De novo assembly of a Great Dane genome.</title>
        <authorList>
            <person name="Kidd J.M."/>
            <person name="Pendleton A.L."/>
            <person name="Shen F."/>
            <person name="Emery S."/>
        </authorList>
    </citation>
    <scope>NUCLEOTIDE SEQUENCE [LARGE SCALE GENOMIC DNA]</scope>
    <source>
        <strain evidence="11">Great Dane</strain>
    </source>
</reference>
<organism evidence="11 12">
    <name type="scientific">Canis lupus familiaris</name>
    <name type="common">Dog</name>
    <name type="synonym">Canis familiaris</name>
    <dbReference type="NCBI Taxonomy" id="9615"/>
    <lineage>
        <taxon>Eukaryota</taxon>
        <taxon>Metazoa</taxon>
        <taxon>Chordata</taxon>
        <taxon>Craniata</taxon>
        <taxon>Vertebrata</taxon>
        <taxon>Euteleostomi</taxon>
        <taxon>Mammalia</taxon>
        <taxon>Eutheria</taxon>
        <taxon>Laurasiatheria</taxon>
        <taxon>Carnivora</taxon>
        <taxon>Caniformia</taxon>
        <taxon>Canidae</taxon>
        <taxon>Canis</taxon>
    </lineage>
</organism>
<dbReference type="PANTHER" id="PTHR19856:SF0">
    <property type="entry name" value="WD REPEAT-CONTAINING PROTEIN 1"/>
    <property type="match status" value="1"/>
</dbReference>
<protein>
    <recommendedName>
        <fullName evidence="8">WD repeat-containing protein 1</fullName>
    </recommendedName>
</protein>
<dbReference type="SUPFAM" id="SSF50978">
    <property type="entry name" value="WD40 repeat-like"/>
    <property type="match status" value="1"/>
</dbReference>
<evidence type="ECO:0000313" key="11">
    <source>
        <dbReference type="Ensembl" id="ENSCAFP00040022969.1"/>
    </source>
</evidence>
<feature type="region of interest" description="Disordered" evidence="10">
    <location>
        <begin position="1"/>
        <end position="52"/>
    </location>
</feature>
<dbReference type="CDD" id="cd00200">
    <property type="entry name" value="WD40"/>
    <property type="match status" value="1"/>
</dbReference>
<feature type="compositionally biased region" description="Basic residues" evidence="10">
    <location>
        <begin position="170"/>
        <end position="181"/>
    </location>
</feature>
<evidence type="ECO:0000256" key="3">
    <source>
        <dbReference type="ARBA" id="ARBA00022574"/>
    </source>
</evidence>
<dbReference type="GO" id="GO:0005856">
    <property type="term" value="C:cytoskeleton"/>
    <property type="evidence" value="ECO:0007669"/>
    <property type="project" value="UniProtKB-SubCell"/>
</dbReference>
<dbReference type="FunFam" id="2.130.10.10:FF:000097">
    <property type="entry name" value="WD repeat domain 1"/>
    <property type="match status" value="1"/>
</dbReference>
<feature type="compositionally biased region" description="Low complexity" evidence="10">
    <location>
        <begin position="264"/>
        <end position="273"/>
    </location>
</feature>
<evidence type="ECO:0000256" key="8">
    <source>
        <dbReference type="ARBA" id="ARBA00070097"/>
    </source>
</evidence>
<feature type="repeat" description="WD" evidence="9">
    <location>
        <begin position="825"/>
        <end position="866"/>
    </location>
</feature>
<dbReference type="Proteomes" id="UP000694542">
    <property type="component" value="Chromosome 3"/>
</dbReference>
<keyword evidence="3 9" id="KW-0853">WD repeat</keyword>
<feature type="compositionally biased region" description="Low complexity" evidence="10">
    <location>
        <begin position="98"/>
        <end position="113"/>
    </location>
</feature>
<keyword evidence="4" id="KW-0677">Repeat</keyword>
<dbReference type="PROSITE" id="PS00678">
    <property type="entry name" value="WD_REPEATS_1"/>
    <property type="match status" value="1"/>
</dbReference>
<feature type="compositionally biased region" description="Gly residues" evidence="10">
    <location>
        <begin position="20"/>
        <end position="40"/>
    </location>
</feature>
<dbReference type="SMART" id="SM00320">
    <property type="entry name" value="WD40"/>
    <property type="match status" value="10"/>
</dbReference>
<dbReference type="PROSITE" id="PS50082">
    <property type="entry name" value="WD_REPEATS_2"/>
    <property type="match status" value="5"/>
</dbReference>
<accession>A0A8C0SLU8</accession>
<evidence type="ECO:0000256" key="7">
    <source>
        <dbReference type="ARBA" id="ARBA00038366"/>
    </source>
</evidence>
<keyword evidence="6" id="KW-0206">Cytoskeleton</keyword>
<feature type="repeat" description="WD" evidence="9">
    <location>
        <begin position="527"/>
        <end position="568"/>
    </location>
</feature>
<evidence type="ECO:0000256" key="2">
    <source>
        <dbReference type="ARBA" id="ARBA00022490"/>
    </source>
</evidence>
<evidence type="ECO:0000256" key="4">
    <source>
        <dbReference type="ARBA" id="ARBA00022737"/>
    </source>
</evidence>
<keyword evidence="2" id="KW-0963">Cytoplasm</keyword>
<feature type="repeat" description="WD" evidence="9">
    <location>
        <begin position="613"/>
        <end position="656"/>
    </location>
</feature>
<keyword evidence="5" id="KW-0009">Actin-binding</keyword>
<dbReference type="Gene3D" id="2.130.10.10">
    <property type="entry name" value="YVTN repeat-like/Quinoprotein amine dehydrogenase"/>
    <property type="match status" value="2"/>
</dbReference>
<feature type="compositionally biased region" description="Low complexity" evidence="10">
    <location>
        <begin position="67"/>
        <end position="84"/>
    </location>
</feature>
<feature type="compositionally biased region" description="Pro residues" evidence="10">
    <location>
        <begin position="114"/>
        <end position="130"/>
    </location>
</feature>